<comment type="catalytic activity">
    <reaction evidence="6 7">
        <text>L-arginyl-[protein] + NAD(+) = N(omega)-(ADP-D-ribosyl)-L-arginyl-[protein] + nicotinamide + H(+)</text>
        <dbReference type="Rhea" id="RHEA:19149"/>
        <dbReference type="Rhea" id="RHEA-COMP:10532"/>
        <dbReference type="Rhea" id="RHEA-COMP:15087"/>
        <dbReference type="ChEBI" id="CHEBI:15378"/>
        <dbReference type="ChEBI" id="CHEBI:17154"/>
        <dbReference type="ChEBI" id="CHEBI:29965"/>
        <dbReference type="ChEBI" id="CHEBI:57540"/>
        <dbReference type="ChEBI" id="CHEBI:142554"/>
        <dbReference type="EC" id="2.4.2.31"/>
    </reaction>
</comment>
<keyword evidence="7" id="KW-0520">NAD</keyword>
<keyword evidence="3 7" id="KW-0808">Transferase</keyword>
<dbReference type="PRINTS" id="PR00970">
    <property type="entry name" value="RIBTRNSFRASE"/>
</dbReference>
<keyword evidence="4" id="KW-0548">Nucleotidyltransferase</keyword>
<sequence length="262" mass="30319">MNSNAFDDQYEGCEWEMDNAIKSYLLEQEKEANPDFSLAWDFAMEAWNENKEYLSEEIPDGFRDEYGVAIIIYSNDTVYSDFNEAVRNYDREDFNYHSLHFFMTRAMNLLKVDCPSPVYRGINRVRLLPEHIGETIRFGQFTSSSRNQTVAENFGTGTFFNISTCFGADIHNLSSYPGEEEVLIPVDEVFEVTHFTRDYGESRFVLKTTKARCHYYNCDFLQKGGKSNTCVYSRGVKELFPPAVISLSFSLLIFILKDITEC</sequence>
<protein>
    <recommendedName>
        <fullName evidence="7">NAD(P)(+)--arginine ADP-ribosyltransferase</fullName>
        <ecNumber evidence="7">2.4.2.31</ecNumber>
    </recommendedName>
    <alternativeName>
        <fullName evidence="7">Mono(ADP-ribosyl)transferase</fullName>
    </alternativeName>
</protein>
<accession>A0ABN9FHT4</accession>
<name>A0ABN9FHT4_9NEOB</name>
<evidence type="ECO:0000313" key="9">
    <source>
        <dbReference type="Proteomes" id="UP001162483"/>
    </source>
</evidence>
<dbReference type="InterPro" id="IPR050999">
    <property type="entry name" value="ADP-ribosyltransferase_ARG"/>
</dbReference>
<dbReference type="InterPro" id="IPR000768">
    <property type="entry name" value="ART"/>
</dbReference>
<evidence type="ECO:0000256" key="5">
    <source>
        <dbReference type="ARBA" id="ARBA00022857"/>
    </source>
</evidence>
<evidence type="ECO:0000256" key="1">
    <source>
        <dbReference type="ARBA" id="ARBA00009558"/>
    </source>
</evidence>
<dbReference type="Pfam" id="PF01129">
    <property type="entry name" value="ART"/>
    <property type="match status" value="1"/>
</dbReference>
<dbReference type="EMBL" id="CATNWA010016933">
    <property type="protein sequence ID" value="CAI9596577.1"/>
    <property type="molecule type" value="Genomic_DNA"/>
</dbReference>
<dbReference type="EC" id="2.4.2.31" evidence="7"/>
<evidence type="ECO:0000256" key="4">
    <source>
        <dbReference type="ARBA" id="ARBA00022695"/>
    </source>
</evidence>
<evidence type="ECO:0000256" key="7">
    <source>
        <dbReference type="RuleBase" id="RU361228"/>
    </source>
</evidence>
<comment type="caution">
    <text evidence="8">The sequence shown here is derived from an EMBL/GenBank/DDBJ whole genome shotgun (WGS) entry which is preliminary data.</text>
</comment>
<keyword evidence="2 7" id="KW-0328">Glycosyltransferase</keyword>
<dbReference type="PANTHER" id="PTHR10339:SF26">
    <property type="entry name" value="NAD(P)(+)--ARGININE ADP-RIBOSYLTRANSFERASE"/>
    <property type="match status" value="1"/>
</dbReference>
<keyword evidence="5 7" id="KW-0521">NADP</keyword>
<evidence type="ECO:0000313" key="8">
    <source>
        <dbReference type="EMBL" id="CAI9596577.1"/>
    </source>
</evidence>
<evidence type="ECO:0000256" key="2">
    <source>
        <dbReference type="ARBA" id="ARBA00022676"/>
    </source>
</evidence>
<gene>
    <name evidence="8" type="ORF">SPARVUS_LOCUS12089509</name>
</gene>
<keyword evidence="9" id="KW-1185">Reference proteome</keyword>
<evidence type="ECO:0000256" key="6">
    <source>
        <dbReference type="ARBA" id="ARBA00047597"/>
    </source>
</evidence>
<dbReference type="PANTHER" id="PTHR10339">
    <property type="entry name" value="ADP-RIBOSYLTRANSFERASE"/>
    <property type="match status" value="1"/>
</dbReference>
<dbReference type="PROSITE" id="PS51996">
    <property type="entry name" value="TR_MART"/>
    <property type="match status" value="1"/>
</dbReference>
<dbReference type="SUPFAM" id="SSF56399">
    <property type="entry name" value="ADP-ribosylation"/>
    <property type="match status" value="1"/>
</dbReference>
<dbReference type="Gene3D" id="3.90.176.10">
    <property type="entry name" value="Toxin ADP-ribosyltransferase, Chain A, domain 1"/>
    <property type="match status" value="1"/>
</dbReference>
<reference evidence="8" key="1">
    <citation type="submission" date="2023-05" db="EMBL/GenBank/DDBJ databases">
        <authorList>
            <person name="Stuckert A."/>
        </authorList>
    </citation>
    <scope>NUCLEOTIDE SEQUENCE</scope>
</reference>
<evidence type="ECO:0000256" key="3">
    <source>
        <dbReference type="ARBA" id="ARBA00022679"/>
    </source>
</evidence>
<comment type="similarity">
    <text evidence="1 7">Belongs to the Arg-specific ADP-ribosyltransferase family.</text>
</comment>
<dbReference type="Proteomes" id="UP001162483">
    <property type="component" value="Unassembled WGS sequence"/>
</dbReference>
<organism evidence="8 9">
    <name type="scientific">Staurois parvus</name>
    <dbReference type="NCBI Taxonomy" id="386267"/>
    <lineage>
        <taxon>Eukaryota</taxon>
        <taxon>Metazoa</taxon>
        <taxon>Chordata</taxon>
        <taxon>Craniata</taxon>
        <taxon>Vertebrata</taxon>
        <taxon>Euteleostomi</taxon>
        <taxon>Amphibia</taxon>
        <taxon>Batrachia</taxon>
        <taxon>Anura</taxon>
        <taxon>Neobatrachia</taxon>
        <taxon>Ranoidea</taxon>
        <taxon>Ranidae</taxon>
        <taxon>Staurois</taxon>
    </lineage>
</organism>
<proteinExistence type="inferred from homology"/>